<organism evidence="2 3">
    <name type="scientific">Candidatus Alistipes intestinigallinarum</name>
    <dbReference type="NCBI Taxonomy" id="2838440"/>
    <lineage>
        <taxon>Bacteria</taxon>
        <taxon>Pseudomonadati</taxon>
        <taxon>Bacteroidota</taxon>
        <taxon>Bacteroidia</taxon>
        <taxon>Bacteroidales</taxon>
        <taxon>Rikenellaceae</taxon>
        <taxon>Alistipes</taxon>
    </lineage>
</organism>
<protein>
    <recommendedName>
        <fullName evidence="4">Lipoprotein</fullName>
    </recommendedName>
</protein>
<feature type="signal peptide" evidence="1">
    <location>
        <begin position="1"/>
        <end position="20"/>
    </location>
</feature>
<accession>A0A9D1YXZ4</accession>
<proteinExistence type="predicted"/>
<gene>
    <name evidence="2" type="ORF">H9828_00635</name>
</gene>
<comment type="caution">
    <text evidence="2">The sequence shown here is derived from an EMBL/GenBank/DDBJ whole genome shotgun (WGS) entry which is preliminary data.</text>
</comment>
<sequence>MAAVVAVMLLAGCASNVYLAARQGTSVVNGMPDAQQLDTLTRHRMTVGAGECYDLLLGVLLDEGCLIESADKASGVVVARQVLPTEELTLVPMAGEIRHLSFLVQPAHLTSEVRLTVYVSRQWYSSDASVFTTEELGLSTDPAIYRAWFDRLDRAVPR</sequence>
<evidence type="ECO:0008006" key="4">
    <source>
        <dbReference type="Google" id="ProtNLM"/>
    </source>
</evidence>
<keyword evidence="1" id="KW-0732">Signal</keyword>
<dbReference type="Proteomes" id="UP000886844">
    <property type="component" value="Unassembled WGS sequence"/>
</dbReference>
<dbReference type="EMBL" id="DXDA01000006">
    <property type="protein sequence ID" value="HIY67904.1"/>
    <property type="molecule type" value="Genomic_DNA"/>
</dbReference>
<feature type="chain" id="PRO_5039049748" description="Lipoprotein" evidence="1">
    <location>
        <begin position="21"/>
        <end position="158"/>
    </location>
</feature>
<evidence type="ECO:0000313" key="2">
    <source>
        <dbReference type="EMBL" id="HIY67904.1"/>
    </source>
</evidence>
<reference evidence="2" key="1">
    <citation type="journal article" date="2021" name="PeerJ">
        <title>Extensive microbial diversity within the chicken gut microbiome revealed by metagenomics and culture.</title>
        <authorList>
            <person name="Gilroy R."/>
            <person name="Ravi A."/>
            <person name="Getino M."/>
            <person name="Pursley I."/>
            <person name="Horton D.L."/>
            <person name="Alikhan N.F."/>
            <person name="Baker D."/>
            <person name="Gharbi K."/>
            <person name="Hall N."/>
            <person name="Watson M."/>
            <person name="Adriaenssens E.M."/>
            <person name="Foster-Nyarko E."/>
            <person name="Jarju S."/>
            <person name="Secka A."/>
            <person name="Antonio M."/>
            <person name="Oren A."/>
            <person name="Chaudhuri R.R."/>
            <person name="La Ragione R."/>
            <person name="Hildebrand F."/>
            <person name="Pallen M.J."/>
        </authorList>
    </citation>
    <scope>NUCLEOTIDE SEQUENCE</scope>
    <source>
        <strain evidence="2">5134</strain>
    </source>
</reference>
<dbReference type="AlphaFoldDB" id="A0A9D1YXZ4"/>
<reference evidence="2" key="2">
    <citation type="submission" date="2021-04" db="EMBL/GenBank/DDBJ databases">
        <authorList>
            <person name="Gilroy R."/>
        </authorList>
    </citation>
    <scope>NUCLEOTIDE SEQUENCE</scope>
    <source>
        <strain evidence="2">5134</strain>
    </source>
</reference>
<evidence type="ECO:0000256" key="1">
    <source>
        <dbReference type="SAM" id="SignalP"/>
    </source>
</evidence>
<evidence type="ECO:0000313" key="3">
    <source>
        <dbReference type="Proteomes" id="UP000886844"/>
    </source>
</evidence>
<name>A0A9D1YXZ4_9BACT</name>